<dbReference type="InterPro" id="IPR006016">
    <property type="entry name" value="UspA"/>
</dbReference>
<dbReference type="CDD" id="cd00293">
    <property type="entry name" value="USP-like"/>
    <property type="match status" value="1"/>
</dbReference>
<dbReference type="PANTHER" id="PTHR46268:SF27">
    <property type="entry name" value="UNIVERSAL STRESS PROTEIN RV2623"/>
    <property type="match status" value="1"/>
</dbReference>
<dbReference type="AlphaFoldDB" id="A0A7C1FQD8"/>
<protein>
    <submittedName>
        <fullName evidence="5">Universal stress protein</fullName>
    </submittedName>
</protein>
<evidence type="ECO:0000256" key="3">
    <source>
        <dbReference type="ARBA" id="ARBA00022840"/>
    </source>
</evidence>
<dbReference type="PANTHER" id="PTHR46268">
    <property type="entry name" value="STRESS RESPONSE PROTEIN NHAX"/>
    <property type="match status" value="1"/>
</dbReference>
<keyword evidence="2" id="KW-0547">Nucleotide-binding</keyword>
<name>A0A7C1FQD8_9CHLR</name>
<dbReference type="Gene3D" id="3.40.50.620">
    <property type="entry name" value="HUPs"/>
    <property type="match status" value="1"/>
</dbReference>
<dbReference type="PRINTS" id="PR01438">
    <property type="entry name" value="UNVRSLSTRESS"/>
</dbReference>
<dbReference type="SUPFAM" id="SSF52402">
    <property type="entry name" value="Adenine nucleotide alpha hydrolases-like"/>
    <property type="match status" value="1"/>
</dbReference>
<proteinExistence type="inferred from homology"/>
<keyword evidence="3" id="KW-0067">ATP-binding</keyword>
<reference evidence="5" key="1">
    <citation type="journal article" date="2020" name="mSystems">
        <title>Genome- and Community-Level Interaction Insights into Carbon Utilization and Element Cycling Functions of Hydrothermarchaeota in Hydrothermal Sediment.</title>
        <authorList>
            <person name="Zhou Z."/>
            <person name="Liu Y."/>
            <person name="Xu W."/>
            <person name="Pan J."/>
            <person name="Luo Z.H."/>
            <person name="Li M."/>
        </authorList>
    </citation>
    <scope>NUCLEOTIDE SEQUENCE [LARGE SCALE GENOMIC DNA]</scope>
    <source>
        <strain evidence="5">SpSt-289</strain>
    </source>
</reference>
<evidence type="ECO:0000256" key="1">
    <source>
        <dbReference type="ARBA" id="ARBA00008791"/>
    </source>
</evidence>
<dbReference type="InterPro" id="IPR006015">
    <property type="entry name" value="Universal_stress_UspA"/>
</dbReference>
<dbReference type="Pfam" id="PF00582">
    <property type="entry name" value="Usp"/>
    <property type="match status" value="1"/>
</dbReference>
<dbReference type="GO" id="GO:0005524">
    <property type="term" value="F:ATP binding"/>
    <property type="evidence" value="ECO:0007669"/>
    <property type="project" value="UniProtKB-KW"/>
</dbReference>
<organism evidence="5">
    <name type="scientific">Caldilinea aerophila</name>
    <dbReference type="NCBI Taxonomy" id="133453"/>
    <lineage>
        <taxon>Bacteria</taxon>
        <taxon>Bacillati</taxon>
        <taxon>Chloroflexota</taxon>
        <taxon>Caldilineae</taxon>
        <taxon>Caldilineales</taxon>
        <taxon>Caldilineaceae</taxon>
        <taxon>Caldilinea</taxon>
    </lineage>
</organism>
<evidence type="ECO:0000256" key="2">
    <source>
        <dbReference type="ARBA" id="ARBA00022741"/>
    </source>
</evidence>
<dbReference type="EMBL" id="DSMG01000006">
    <property type="protein sequence ID" value="HDX29975.1"/>
    <property type="molecule type" value="Genomic_DNA"/>
</dbReference>
<evidence type="ECO:0000259" key="4">
    <source>
        <dbReference type="Pfam" id="PF00582"/>
    </source>
</evidence>
<evidence type="ECO:0000313" key="5">
    <source>
        <dbReference type="EMBL" id="HDX29975.1"/>
    </source>
</evidence>
<gene>
    <name evidence="5" type="ORF">ENQ20_00605</name>
</gene>
<comment type="similarity">
    <text evidence="1">Belongs to the universal stress protein A family.</text>
</comment>
<dbReference type="InterPro" id="IPR014729">
    <property type="entry name" value="Rossmann-like_a/b/a_fold"/>
</dbReference>
<sequence>MTKLRILVPNDGSAFCRHIYPHLIQFFPPERAELILLSVGDPPEGHTPLPPQPTGYDVSMTAFVSERDATLARHPIYASQEWESAAAEVRRELAGDVHLLQEAGYDVHVEVYFGDPGEEIVKFVETHPVDLVAMTTHWRTGLQKLIFGSVAQYVVAHVDKPAFMVRPHSEEEGRDS</sequence>
<feature type="domain" description="UspA" evidence="4">
    <location>
        <begin position="5"/>
        <end position="166"/>
    </location>
</feature>
<accession>A0A7C1FQD8</accession>
<comment type="caution">
    <text evidence="5">The sequence shown here is derived from an EMBL/GenBank/DDBJ whole genome shotgun (WGS) entry which is preliminary data.</text>
</comment>